<dbReference type="GO" id="GO:0004563">
    <property type="term" value="F:beta-N-acetylhexosaminidase activity"/>
    <property type="evidence" value="ECO:0007669"/>
    <property type="project" value="UniProtKB-EC"/>
</dbReference>
<dbReference type="PANTHER" id="PTHR30480">
    <property type="entry name" value="BETA-HEXOSAMINIDASE-RELATED"/>
    <property type="match status" value="1"/>
</dbReference>
<sequence>MTAALIVSVAGLALEREEKKLLEKMQPAGVSLFGRNIADKKQLCALVREIKDLIGDDALIAVDQEGGRVRRLAEPHWRSYVSQYVLGQLPDEICRMHALLVAEDLHECGINFNYAPVLDTLYPQTHEVLKSRCFTQEISQKGKIMIDAYADNGICPCIKHMPGHGRAAADPHLGLPVVNCSLSEFQKDLKPFYDNNKAPAGMTAHIVVSEVDSLPVTMSSKAIREIIRGAIGFDGLLISDAIDMGALNGTIAERAEKVLAAGCDLVCYCGGKTSELCDLAALGTGLSEESKSRLNKVKDIIKRRQRDFADYDIYKKMVGQVKAYAESYDATEVLNQMNR</sequence>
<name>A0A6G8F326_9PROT</name>
<keyword evidence="4 7" id="KW-0378">Hydrolase</keyword>
<dbReference type="GO" id="GO:0009254">
    <property type="term" value="P:peptidoglycan turnover"/>
    <property type="evidence" value="ECO:0007669"/>
    <property type="project" value="TreeGrafter"/>
</dbReference>
<comment type="similarity">
    <text evidence="2">Belongs to the glycosyl hydrolase 3 family.</text>
</comment>
<organism evidence="7">
    <name type="scientific">uncultured Alphaproteobacteria bacterium</name>
    <dbReference type="NCBI Taxonomy" id="91750"/>
    <lineage>
        <taxon>Bacteria</taxon>
        <taxon>Pseudomonadati</taxon>
        <taxon>Pseudomonadota</taxon>
        <taxon>Alphaproteobacteria</taxon>
        <taxon>environmental samples</taxon>
    </lineage>
</organism>
<comment type="catalytic activity">
    <reaction evidence="1">
        <text>Hydrolysis of terminal non-reducing N-acetyl-D-hexosamine residues in N-acetyl-beta-D-hexosaminides.</text>
        <dbReference type="EC" id="3.2.1.52"/>
    </reaction>
</comment>
<dbReference type="AlphaFoldDB" id="A0A6G8F326"/>
<evidence type="ECO:0000256" key="1">
    <source>
        <dbReference type="ARBA" id="ARBA00001231"/>
    </source>
</evidence>
<feature type="domain" description="Glycoside hydrolase family 3 N-terminal" evidence="6">
    <location>
        <begin position="13"/>
        <end position="281"/>
    </location>
</feature>
<gene>
    <name evidence="7" type="ORF">PlAlph_5810</name>
</gene>
<evidence type="ECO:0000256" key="3">
    <source>
        <dbReference type="ARBA" id="ARBA00012663"/>
    </source>
</evidence>
<dbReference type="InterPro" id="IPR036962">
    <property type="entry name" value="Glyco_hydro_3_N_sf"/>
</dbReference>
<evidence type="ECO:0000256" key="5">
    <source>
        <dbReference type="ARBA" id="ARBA00023295"/>
    </source>
</evidence>
<reference evidence="7" key="1">
    <citation type="journal article" date="2020" name="J. ISSAAS">
        <title>Lactobacilli and other gastrointestinal microbiota of Peromyscus leucopus, reservoir host for agents of Lyme disease and other zoonoses in North America.</title>
        <authorList>
            <person name="Milovic A."/>
            <person name="Bassam K."/>
            <person name="Shao H."/>
            <person name="Chatzistamou I."/>
            <person name="Tufts D.M."/>
            <person name="Diuk-Wasser M."/>
            <person name="Barbour A.G."/>
        </authorList>
    </citation>
    <scope>NUCLEOTIDE SEQUENCE</scope>
    <source>
        <strain evidence="7">LL90</strain>
    </source>
</reference>
<dbReference type="InterPro" id="IPR050226">
    <property type="entry name" value="NagZ_Beta-hexosaminidase"/>
</dbReference>
<accession>A0A6G8F326</accession>
<keyword evidence="5" id="KW-0326">Glycosidase</keyword>
<proteinExistence type="inferred from homology"/>
<dbReference type="InterPro" id="IPR001764">
    <property type="entry name" value="Glyco_hydro_3_N"/>
</dbReference>
<evidence type="ECO:0000256" key="4">
    <source>
        <dbReference type="ARBA" id="ARBA00022801"/>
    </source>
</evidence>
<protein>
    <recommendedName>
        <fullName evidence="3">beta-N-acetylhexosaminidase</fullName>
        <ecNumber evidence="3">3.2.1.52</ecNumber>
    </recommendedName>
</protein>
<dbReference type="EMBL" id="MN990732">
    <property type="protein sequence ID" value="QIM10689.1"/>
    <property type="molecule type" value="Genomic_DNA"/>
</dbReference>
<evidence type="ECO:0000313" key="7">
    <source>
        <dbReference type="EMBL" id="QIM10689.1"/>
    </source>
</evidence>
<evidence type="ECO:0000256" key="2">
    <source>
        <dbReference type="ARBA" id="ARBA00005336"/>
    </source>
</evidence>
<dbReference type="EC" id="3.2.1.52" evidence="3"/>
<dbReference type="PANTHER" id="PTHR30480:SF13">
    <property type="entry name" value="BETA-HEXOSAMINIDASE"/>
    <property type="match status" value="1"/>
</dbReference>
<dbReference type="GO" id="GO:0005975">
    <property type="term" value="P:carbohydrate metabolic process"/>
    <property type="evidence" value="ECO:0007669"/>
    <property type="project" value="InterPro"/>
</dbReference>
<dbReference type="SUPFAM" id="SSF51445">
    <property type="entry name" value="(Trans)glycosidases"/>
    <property type="match status" value="1"/>
</dbReference>
<evidence type="ECO:0000259" key="6">
    <source>
        <dbReference type="Pfam" id="PF00933"/>
    </source>
</evidence>
<dbReference type="Pfam" id="PF00933">
    <property type="entry name" value="Glyco_hydro_3"/>
    <property type="match status" value="1"/>
</dbReference>
<dbReference type="Gene3D" id="3.20.20.300">
    <property type="entry name" value="Glycoside hydrolase, family 3, N-terminal domain"/>
    <property type="match status" value="1"/>
</dbReference>
<dbReference type="InterPro" id="IPR017853">
    <property type="entry name" value="GH"/>
</dbReference>